<dbReference type="PROSITE" id="PS01124">
    <property type="entry name" value="HTH_ARAC_FAMILY_2"/>
    <property type="match status" value="1"/>
</dbReference>
<keyword evidence="2" id="KW-0238">DNA-binding</keyword>
<dbReference type="PANTHER" id="PTHR47894:SF1">
    <property type="entry name" value="HTH-TYPE TRANSCRIPTIONAL REGULATOR VQSM"/>
    <property type="match status" value="1"/>
</dbReference>
<dbReference type="Proteomes" id="UP001218788">
    <property type="component" value="Unassembled WGS sequence"/>
</dbReference>
<feature type="domain" description="HTH araC/xylS-type" evidence="4">
    <location>
        <begin position="235"/>
        <end position="334"/>
    </location>
</feature>
<gene>
    <name evidence="5" type="ORF">OIK42_16455</name>
</gene>
<keyword evidence="1" id="KW-0805">Transcription regulation</keyword>
<dbReference type="RefSeq" id="WP_273642166.1">
    <property type="nucleotide sequence ID" value="NZ_JAQQXP010000003.1"/>
</dbReference>
<evidence type="ECO:0000256" key="2">
    <source>
        <dbReference type="ARBA" id="ARBA00023125"/>
    </source>
</evidence>
<protein>
    <submittedName>
        <fullName evidence="5">Helix-turn-helix domain-containing protein</fullName>
    </submittedName>
</protein>
<name>A0ABT5L5N6_9ALTE</name>
<organism evidence="5 6">
    <name type="scientific">Alteromonas gilva</name>
    <dbReference type="NCBI Taxonomy" id="2987522"/>
    <lineage>
        <taxon>Bacteria</taxon>
        <taxon>Pseudomonadati</taxon>
        <taxon>Pseudomonadota</taxon>
        <taxon>Gammaproteobacteria</taxon>
        <taxon>Alteromonadales</taxon>
        <taxon>Alteromonadaceae</taxon>
        <taxon>Alteromonas/Salinimonas group</taxon>
        <taxon>Alteromonas</taxon>
    </lineage>
</organism>
<dbReference type="SUPFAM" id="SSF46689">
    <property type="entry name" value="Homeodomain-like"/>
    <property type="match status" value="1"/>
</dbReference>
<sequence length="334" mass="38530">MPHTQLLTRTDKALPARQLANALVQVAVARGADEQKLLRGTGIFSEDLLTSRAISAEQFMKLVGNAQKQYSGDDLAFQFGHYLVSAFVNDALPYFTHTAHFAECVRAIPVFQTRICPFLSAHRYDYNDEVFLVLQDAMGCAKQFVFMAEAFCAALMVLARHCTGKRLPFSFDFPYRRPRHIQEYEEGLGFRLRFEQPFFTVRINRQALLTPCLQANQAFKQFALRRYLEQRQFRRTLLDTVRFRLRYQAVATLPAMAKQLGLSPATLKRKLAEHDTTFSLLHDDVRRQQAIFYLQVQKLNNEQSALKMAFSDITNFRRAVKRWTGSTPSQLREV</sequence>
<evidence type="ECO:0000259" key="4">
    <source>
        <dbReference type="PROSITE" id="PS01124"/>
    </source>
</evidence>
<comment type="caution">
    <text evidence="5">The sequence shown here is derived from an EMBL/GenBank/DDBJ whole genome shotgun (WGS) entry which is preliminary data.</text>
</comment>
<evidence type="ECO:0000313" key="5">
    <source>
        <dbReference type="EMBL" id="MDC8832349.1"/>
    </source>
</evidence>
<proteinExistence type="predicted"/>
<evidence type="ECO:0000313" key="6">
    <source>
        <dbReference type="Proteomes" id="UP001218788"/>
    </source>
</evidence>
<dbReference type="Gene3D" id="1.10.10.60">
    <property type="entry name" value="Homeodomain-like"/>
    <property type="match status" value="1"/>
</dbReference>
<dbReference type="PANTHER" id="PTHR47894">
    <property type="entry name" value="HTH-TYPE TRANSCRIPTIONAL REGULATOR GADX"/>
    <property type="match status" value="1"/>
</dbReference>
<dbReference type="Pfam" id="PF12625">
    <property type="entry name" value="Arabinose_bd"/>
    <property type="match status" value="1"/>
</dbReference>
<dbReference type="InterPro" id="IPR009057">
    <property type="entry name" value="Homeodomain-like_sf"/>
</dbReference>
<accession>A0ABT5L5N6</accession>
<dbReference type="InterPro" id="IPR032687">
    <property type="entry name" value="AraC-type_N"/>
</dbReference>
<dbReference type="EMBL" id="JAQQXP010000003">
    <property type="protein sequence ID" value="MDC8832349.1"/>
    <property type="molecule type" value="Genomic_DNA"/>
</dbReference>
<dbReference type="InterPro" id="IPR018060">
    <property type="entry name" value="HTH_AraC"/>
</dbReference>
<keyword evidence="3" id="KW-0804">Transcription</keyword>
<keyword evidence="6" id="KW-1185">Reference proteome</keyword>
<evidence type="ECO:0000256" key="1">
    <source>
        <dbReference type="ARBA" id="ARBA00023015"/>
    </source>
</evidence>
<reference evidence="5 6" key="1">
    <citation type="submission" date="2022-10" db="EMBL/GenBank/DDBJ databases">
        <title>Alteromonas sp. chi3 Genome sequencing.</title>
        <authorList>
            <person name="Park S."/>
        </authorList>
    </citation>
    <scope>NUCLEOTIDE SEQUENCE [LARGE SCALE GENOMIC DNA]</scope>
    <source>
        <strain evidence="6">chi3</strain>
    </source>
</reference>
<dbReference type="Pfam" id="PF12833">
    <property type="entry name" value="HTH_18"/>
    <property type="match status" value="1"/>
</dbReference>
<evidence type="ECO:0000256" key="3">
    <source>
        <dbReference type="ARBA" id="ARBA00023163"/>
    </source>
</evidence>
<dbReference type="SMART" id="SM00342">
    <property type="entry name" value="HTH_ARAC"/>
    <property type="match status" value="1"/>
</dbReference>